<sequence length="91" mass="10751">MGMCGRRLDQQFVTFPNLIGSMRLGGSVTVPDTLRAMHNRDWNRKGRFRGLVEGSFLNGPRIMILQQVWNRWPERRNIRKMQFIAVRNHLL</sequence>
<dbReference type="RefSeq" id="WP_259436184.1">
    <property type="nucleotide sequence ID" value="NZ_CP103866.1"/>
</dbReference>
<protein>
    <submittedName>
        <fullName evidence="1">Uncharacterized protein</fullName>
    </submittedName>
</protein>
<dbReference type="EMBL" id="CP103866">
    <property type="protein sequence ID" value="UWE03988.1"/>
    <property type="molecule type" value="Genomic_DNA"/>
</dbReference>
<name>A0ABY5U2W8_LACSH</name>
<gene>
    <name evidence="1" type="ORF">NYR52_02130</name>
</gene>
<keyword evidence="2" id="KW-1185">Reference proteome</keyword>
<evidence type="ECO:0000313" key="2">
    <source>
        <dbReference type="Proteomes" id="UP001058650"/>
    </source>
</evidence>
<evidence type="ECO:0000313" key="1">
    <source>
        <dbReference type="EMBL" id="UWE03988.1"/>
    </source>
</evidence>
<accession>A0ABY5U2W8</accession>
<proteinExistence type="predicted"/>
<dbReference type="Proteomes" id="UP001058650">
    <property type="component" value="Chromosome"/>
</dbReference>
<reference evidence="1" key="1">
    <citation type="submission" date="2022-08" db="EMBL/GenBank/DDBJ databases">
        <title>The complete genome sequence of the thermophilic bacterium Laceyella sacchari FBKL4.010 reveals the basis for tetramethylpyrazine biosynthesis in Moutai-flavor Daqu.</title>
        <authorList>
            <person name="Li D."/>
            <person name="Huang W."/>
            <person name="Wang C."/>
            <person name="Qiu S."/>
        </authorList>
    </citation>
    <scope>NUCLEOTIDE SEQUENCE</scope>
    <source>
        <strain evidence="1">FBKL4.014</strain>
    </source>
</reference>
<organism evidence="1 2">
    <name type="scientific">Laceyella sacchari</name>
    <name type="common">Thermoactinomyces thalpophilus</name>
    <dbReference type="NCBI Taxonomy" id="37482"/>
    <lineage>
        <taxon>Bacteria</taxon>
        <taxon>Bacillati</taxon>
        <taxon>Bacillota</taxon>
        <taxon>Bacilli</taxon>
        <taxon>Bacillales</taxon>
        <taxon>Thermoactinomycetaceae</taxon>
        <taxon>Laceyella</taxon>
    </lineage>
</organism>